<proteinExistence type="predicted"/>
<accession>A0A0L8HB83</accession>
<organism evidence="1">
    <name type="scientific">Octopus bimaculoides</name>
    <name type="common">California two-spotted octopus</name>
    <dbReference type="NCBI Taxonomy" id="37653"/>
    <lineage>
        <taxon>Eukaryota</taxon>
        <taxon>Metazoa</taxon>
        <taxon>Spiralia</taxon>
        <taxon>Lophotrochozoa</taxon>
        <taxon>Mollusca</taxon>
        <taxon>Cephalopoda</taxon>
        <taxon>Coleoidea</taxon>
        <taxon>Octopodiformes</taxon>
        <taxon>Octopoda</taxon>
        <taxon>Incirrata</taxon>
        <taxon>Octopodidae</taxon>
        <taxon>Octopus</taxon>
    </lineage>
</organism>
<sequence length="67" mass="7934">MNTYIDRKILISFSLIVFSRETITSLSLLLLSSLFQRIRLEFTKRIFECESICQCTYACMDGWIDTR</sequence>
<gene>
    <name evidence="1" type="ORF">OCBIM_22018593mg</name>
</gene>
<name>A0A0L8HB83_OCTBM</name>
<evidence type="ECO:0000313" key="1">
    <source>
        <dbReference type="EMBL" id="KOF86437.1"/>
    </source>
</evidence>
<protein>
    <submittedName>
        <fullName evidence="1">Uncharacterized protein</fullName>
    </submittedName>
</protein>
<dbReference type="AlphaFoldDB" id="A0A0L8HB83"/>
<dbReference type="EMBL" id="KQ418644">
    <property type="protein sequence ID" value="KOF86437.1"/>
    <property type="molecule type" value="Genomic_DNA"/>
</dbReference>
<reference evidence="1" key="1">
    <citation type="submission" date="2015-07" db="EMBL/GenBank/DDBJ databases">
        <title>MeaNS - Measles Nucleotide Surveillance Program.</title>
        <authorList>
            <person name="Tran T."/>
            <person name="Druce J."/>
        </authorList>
    </citation>
    <scope>NUCLEOTIDE SEQUENCE</scope>
    <source>
        <strain evidence="1">UCB-OBI-ISO-001</strain>
        <tissue evidence="1">Gonad</tissue>
    </source>
</reference>